<accession>A0A3B0VWR4</accession>
<feature type="transmembrane region" description="Helical" evidence="7">
    <location>
        <begin position="99"/>
        <end position="121"/>
    </location>
</feature>
<sequence>MDYSAIYSAGLHDFFSSVKALGQYQIGQRLLIVALYAIFAKLTDLFIDKLLKRLASRTKITGDDLIIEVLHRPIYVSIFLLGLLHALIIPPALTSPWNTALPGLIKTILLLFWWSALLRGLNRLHEVRGADFMQRKHIDKDLLYLIKNVSRVILIFAGIAWVLIIWRVDLTPLFASAGIAGIAIALAAKDTMANFFGGISIFADQAYKVGDYIILDSGERGEVIEMGVRSTKIKTRDDVQISIPNSIMANSKIINESAPIPRFRIRIAVSVAYGSDLAKVERILLGIARDNSLLAKTPEPRVRVRAFAESSVNLQLLVWVIDPAQKGLQTHNLLIAIYEAFARQNIVIPFPQRDIHLKTGAGIREQPPVRDERT</sequence>
<dbReference type="AlphaFoldDB" id="A0A3B0VWR4"/>
<reference evidence="11" key="1">
    <citation type="submission" date="2018-06" db="EMBL/GenBank/DDBJ databases">
        <authorList>
            <person name="Zhirakovskaya E."/>
        </authorList>
    </citation>
    <scope>NUCLEOTIDE SEQUENCE</scope>
</reference>
<evidence type="ECO:0000259" key="8">
    <source>
        <dbReference type="Pfam" id="PF00924"/>
    </source>
</evidence>
<dbReference type="InterPro" id="IPR010920">
    <property type="entry name" value="LSM_dom_sf"/>
</dbReference>
<evidence type="ECO:0000256" key="3">
    <source>
        <dbReference type="ARBA" id="ARBA00022475"/>
    </source>
</evidence>
<comment type="subcellular location">
    <subcellularLocation>
        <location evidence="1">Cell membrane</location>
        <topology evidence="1">Multi-pass membrane protein</topology>
    </subcellularLocation>
</comment>
<name>A0A3B0VWR4_9ZZZZ</name>
<evidence type="ECO:0000313" key="11">
    <source>
        <dbReference type="EMBL" id="VAW36666.1"/>
    </source>
</evidence>
<dbReference type="InterPro" id="IPR011066">
    <property type="entry name" value="MscS_channel_C_sf"/>
</dbReference>
<dbReference type="InterPro" id="IPR006685">
    <property type="entry name" value="MscS_channel_2nd"/>
</dbReference>
<dbReference type="SUPFAM" id="SSF82861">
    <property type="entry name" value="Mechanosensitive channel protein MscS (YggB), transmembrane region"/>
    <property type="match status" value="1"/>
</dbReference>
<feature type="domain" description="Mechanosensitive ion channel MscS C-terminal" evidence="9">
    <location>
        <begin position="266"/>
        <end position="348"/>
    </location>
</feature>
<evidence type="ECO:0000256" key="2">
    <source>
        <dbReference type="ARBA" id="ARBA00008017"/>
    </source>
</evidence>
<dbReference type="SUPFAM" id="SSF82689">
    <property type="entry name" value="Mechanosensitive channel protein MscS (YggB), C-terminal domain"/>
    <property type="match status" value="1"/>
</dbReference>
<feature type="transmembrane region" description="Helical" evidence="7">
    <location>
        <begin position="74"/>
        <end position="93"/>
    </location>
</feature>
<protein>
    <submittedName>
        <fullName evidence="11">Potassium efflux system KefA protein / Small-conductance mechanosensitive channel</fullName>
    </submittedName>
</protein>
<dbReference type="Pfam" id="PF00924">
    <property type="entry name" value="MS_channel_2nd"/>
    <property type="match status" value="1"/>
</dbReference>
<dbReference type="Gene3D" id="3.30.70.100">
    <property type="match status" value="1"/>
</dbReference>
<keyword evidence="3" id="KW-1003">Cell membrane</keyword>
<evidence type="ECO:0000256" key="1">
    <source>
        <dbReference type="ARBA" id="ARBA00004651"/>
    </source>
</evidence>
<dbReference type="PANTHER" id="PTHR30221">
    <property type="entry name" value="SMALL-CONDUCTANCE MECHANOSENSITIVE CHANNEL"/>
    <property type="match status" value="1"/>
</dbReference>
<evidence type="ECO:0000256" key="4">
    <source>
        <dbReference type="ARBA" id="ARBA00022692"/>
    </source>
</evidence>
<evidence type="ECO:0000256" key="6">
    <source>
        <dbReference type="ARBA" id="ARBA00023136"/>
    </source>
</evidence>
<dbReference type="InterPro" id="IPR049278">
    <property type="entry name" value="MS_channel_C"/>
</dbReference>
<keyword evidence="6 7" id="KW-0472">Membrane</keyword>
<dbReference type="InterPro" id="IPR045275">
    <property type="entry name" value="MscS_archaea/bacteria_type"/>
</dbReference>
<proteinExistence type="inferred from homology"/>
<dbReference type="GO" id="GO:0008381">
    <property type="term" value="F:mechanosensitive monoatomic ion channel activity"/>
    <property type="evidence" value="ECO:0007669"/>
    <property type="project" value="InterPro"/>
</dbReference>
<feature type="domain" description="Mechanosensitive ion channel transmembrane helices 2/3" evidence="10">
    <location>
        <begin position="148"/>
        <end position="189"/>
    </location>
</feature>
<dbReference type="Pfam" id="PF21088">
    <property type="entry name" value="MS_channel_1st"/>
    <property type="match status" value="1"/>
</dbReference>
<feature type="transmembrane region" description="Helical" evidence="7">
    <location>
        <begin position="26"/>
        <end position="47"/>
    </location>
</feature>
<evidence type="ECO:0000259" key="10">
    <source>
        <dbReference type="Pfam" id="PF21088"/>
    </source>
</evidence>
<comment type="similarity">
    <text evidence="2">Belongs to the MscS (TC 1.A.23) family.</text>
</comment>
<evidence type="ECO:0000256" key="5">
    <source>
        <dbReference type="ARBA" id="ARBA00022989"/>
    </source>
</evidence>
<keyword evidence="5 7" id="KW-1133">Transmembrane helix</keyword>
<keyword evidence="4 7" id="KW-0812">Transmembrane</keyword>
<dbReference type="InterPro" id="IPR011014">
    <property type="entry name" value="MscS_channel_TM-2"/>
</dbReference>
<dbReference type="Pfam" id="PF21082">
    <property type="entry name" value="MS_channel_3rd"/>
    <property type="match status" value="1"/>
</dbReference>
<feature type="transmembrane region" description="Helical" evidence="7">
    <location>
        <begin position="170"/>
        <end position="188"/>
    </location>
</feature>
<dbReference type="PANTHER" id="PTHR30221:SF1">
    <property type="entry name" value="SMALL-CONDUCTANCE MECHANOSENSITIVE CHANNEL"/>
    <property type="match status" value="1"/>
</dbReference>
<dbReference type="InterPro" id="IPR049142">
    <property type="entry name" value="MS_channel_1st"/>
</dbReference>
<dbReference type="GO" id="GO:0005886">
    <property type="term" value="C:plasma membrane"/>
    <property type="evidence" value="ECO:0007669"/>
    <property type="project" value="UniProtKB-SubCell"/>
</dbReference>
<dbReference type="SUPFAM" id="SSF50182">
    <property type="entry name" value="Sm-like ribonucleoproteins"/>
    <property type="match status" value="1"/>
</dbReference>
<dbReference type="Gene3D" id="1.10.287.1260">
    <property type="match status" value="1"/>
</dbReference>
<dbReference type="InterPro" id="IPR023408">
    <property type="entry name" value="MscS_beta-dom_sf"/>
</dbReference>
<feature type="domain" description="Mechanosensitive ion channel MscS" evidence="8">
    <location>
        <begin position="190"/>
        <end position="256"/>
    </location>
</feature>
<feature type="transmembrane region" description="Helical" evidence="7">
    <location>
        <begin position="142"/>
        <end position="164"/>
    </location>
</feature>
<gene>
    <name evidence="11" type="ORF">MNBD_DELTA04-1420</name>
</gene>
<evidence type="ECO:0000259" key="9">
    <source>
        <dbReference type="Pfam" id="PF21082"/>
    </source>
</evidence>
<dbReference type="Gene3D" id="2.30.30.60">
    <property type="match status" value="1"/>
</dbReference>
<organism evidence="11">
    <name type="scientific">hydrothermal vent metagenome</name>
    <dbReference type="NCBI Taxonomy" id="652676"/>
    <lineage>
        <taxon>unclassified sequences</taxon>
        <taxon>metagenomes</taxon>
        <taxon>ecological metagenomes</taxon>
    </lineage>
</organism>
<dbReference type="EMBL" id="UOEY01000028">
    <property type="protein sequence ID" value="VAW36666.1"/>
    <property type="molecule type" value="Genomic_DNA"/>
</dbReference>
<evidence type="ECO:0000256" key="7">
    <source>
        <dbReference type="SAM" id="Phobius"/>
    </source>
</evidence>